<dbReference type="EMBL" id="CM047900">
    <property type="protein sequence ID" value="KAJ0098676.1"/>
    <property type="molecule type" value="Genomic_DNA"/>
</dbReference>
<sequence>MIVLMKSAASVSAIVCLYVSCIFLHLLVLDVAQTQATTAPHEVAALNMIFEKWGISANQNQWNISGEPCSGAAVDESIALATNGYNPFIKCDCSFNEEHSLPHHQGFLQFLKLQESNRQEADGVIPDELWSLKFPYLPVWELNINRLSGQLPKELGMLSELEYLGLGGNNFSGPLPSELGNLTKLKTFIIGTNDFSGPLPSELGNLTNLNTLYIDSTGLSGEIPSSFANLKNLESLLAANIELTGRIPDFIGNWSNLHQLILMGNSFEGPIPSSFSSLINLTDLRIKVLRNNKISDSIPSNIGDYLSLRHLDLSFNNISGQIPSSLFNLDSLTYLFLGNNSLNGTLPNEKGTTLLYIDVSYNNLSGNLPSWIQEQNLQLNLVANNFNIESSNYISALPYGLNCLQRNFPCNRGSGIYSSFAINCAGSKITSHNIVYESDNERLGPATYYLTDTNRWGVSNVGYVEDDNLEYTINSASVVTNTQESTLFQTARTSASSLRYYGLGLQNGNYAVTLQFAELANFSAIRWKSLRIRVFDIYIQGNLVEKDFDITRVAGGVLRRAVQREYLAQVSKNYMEIHFFWAGKGTNPDPVHHIWGPSISAISATLGSKNNFG</sequence>
<keyword evidence="2" id="KW-1185">Reference proteome</keyword>
<reference evidence="2" key="1">
    <citation type="journal article" date="2023" name="G3 (Bethesda)">
        <title>Genome assembly and association tests identify interacting loci associated with vigor, precocity, and sex in interspecific pistachio rootstocks.</title>
        <authorList>
            <person name="Palmer W."/>
            <person name="Jacygrad E."/>
            <person name="Sagayaradj S."/>
            <person name="Cavanaugh K."/>
            <person name="Han R."/>
            <person name="Bertier L."/>
            <person name="Beede B."/>
            <person name="Kafkas S."/>
            <person name="Golino D."/>
            <person name="Preece J."/>
            <person name="Michelmore R."/>
        </authorList>
    </citation>
    <scope>NUCLEOTIDE SEQUENCE [LARGE SCALE GENOMIC DNA]</scope>
</reference>
<gene>
    <name evidence="1" type="ORF">Patl1_21270</name>
</gene>
<proteinExistence type="predicted"/>
<organism evidence="1 2">
    <name type="scientific">Pistacia atlantica</name>
    <dbReference type="NCBI Taxonomy" id="434234"/>
    <lineage>
        <taxon>Eukaryota</taxon>
        <taxon>Viridiplantae</taxon>
        <taxon>Streptophyta</taxon>
        <taxon>Embryophyta</taxon>
        <taxon>Tracheophyta</taxon>
        <taxon>Spermatophyta</taxon>
        <taxon>Magnoliopsida</taxon>
        <taxon>eudicotyledons</taxon>
        <taxon>Gunneridae</taxon>
        <taxon>Pentapetalae</taxon>
        <taxon>rosids</taxon>
        <taxon>malvids</taxon>
        <taxon>Sapindales</taxon>
        <taxon>Anacardiaceae</taxon>
        <taxon>Pistacia</taxon>
    </lineage>
</organism>
<accession>A0ACC1BII3</accession>
<dbReference type="Proteomes" id="UP001164250">
    <property type="component" value="Chromosome 4"/>
</dbReference>
<protein>
    <submittedName>
        <fullName evidence="1">Uncharacterized protein</fullName>
    </submittedName>
</protein>
<name>A0ACC1BII3_9ROSI</name>
<evidence type="ECO:0000313" key="1">
    <source>
        <dbReference type="EMBL" id="KAJ0098676.1"/>
    </source>
</evidence>
<comment type="caution">
    <text evidence="1">The sequence shown here is derived from an EMBL/GenBank/DDBJ whole genome shotgun (WGS) entry which is preliminary data.</text>
</comment>
<evidence type="ECO:0000313" key="2">
    <source>
        <dbReference type="Proteomes" id="UP001164250"/>
    </source>
</evidence>